<dbReference type="PATRIC" id="fig|237258.4.peg.2084"/>
<sequence length="204" mass="23325">MKKLIFSLALAVSVHAFAQQYNIPAVSPRQTVEQQFSVTKISIEYGRPAVKGRKIFGELVPFGQVWRAGANEATRITFGQEVLFGGQKVKKGTYALYVVPQEKEWKIILNRGVNNWGAYTYDAKEDVATTIVPVKMMNEKMERFTINFEDITDEKLNLVFEWDKTRADVPVEILNVEETLQIIDNLKAIKKIESDIKKKNEPKK</sequence>
<keyword evidence="3" id="KW-1185">Reference proteome</keyword>
<dbReference type="Proteomes" id="UP000095601">
    <property type="component" value="Unassembled WGS sequence"/>
</dbReference>
<name>A0A1E5UHR8_9FLAO</name>
<organism evidence="2 3">
    <name type="scientific">Cloacibacterium normanense</name>
    <dbReference type="NCBI Taxonomy" id="237258"/>
    <lineage>
        <taxon>Bacteria</taxon>
        <taxon>Pseudomonadati</taxon>
        <taxon>Bacteroidota</taxon>
        <taxon>Flavobacteriia</taxon>
        <taxon>Flavobacteriales</taxon>
        <taxon>Weeksellaceae</taxon>
    </lineage>
</organism>
<dbReference type="KEGG" id="cnr:EB819_06025"/>
<dbReference type="Pfam" id="PF11138">
    <property type="entry name" value="DUF2911"/>
    <property type="match status" value="1"/>
</dbReference>
<feature type="signal peptide" evidence="1">
    <location>
        <begin position="1"/>
        <end position="18"/>
    </location>
</feature>
<evidence type="ECO:0000256" key="1">
    <source>
        <dbReference type="SAM" id="SignalP"/>
    </source>
</evidence>
<feature type="chain" id="PRO_5009186984" description="DUF2911 domain-containing protein" evidence="1">
    <location>
        <begin position="19"/>
        <end position="204"/>
    </location>
</feature>
<dbReference type="OrthoDB" id="187854at2"/>
<comment type="caution">
    <text evidence="2">The sequence shown here is derived from an EMBL/GenBank/DDBJ whole genome shotgun (WGS) entry which is preliminary data.</text>
</comment>
<dbReference type="InterPro" id="IPR021314">
    <property type="entry name" value="DUF2911"/>
</dbReference>
<protein>
    <recommendedName>
        <fullName evidence="4">DUF2911 domain-containing protein</fullName>
    </recommendedName>
</protein>
<dbReference type="EMBL" id="MKGI01000005">
    <property type="protein sequence ID" value="OEL12325.1"/>
    <property type="molecule type" value="Genomic_DNA"/>
</dbReference>
<evidence type="ECO:0000313" key="3">
    <source>
        <dbReference type="Proteomes" id="UP000095601"/>
    </source>
</evidence>
<evidence type="ECO:0008006" key="4">
    <source>
        <dbReference type="Google" id="ProtNLM"/>
    </source>
</evidence>
<dbReference type="AlphaFoldDB" id="A0A1E5UHR8"/>
<gene>
    <name evidence="2" type="ORF">BHF72_1079</name>
</gene>
<proteinExistence type="predicted"/>
<keyword evidence="1" id="KW-0732">Signal</keyword>
<accession>A0A1E5UHR8</accession>
<reference evidence="2 3" key="1">
    <citation type="submission" date="2016-09" db="EMBL/GenBank/DDBJ databases">
        <authorList>
            <person name="Capua I."/>
            <person name="De Benedictis P."/>
            <person name="Joannis T."/>
            <person name="Lombin L.H."/>
            <person name="Cattoli G."/>
        </authorList>
    </citation>
    <scope>NUCLEOTIDE SEQUENCE [LARGE SCALE GENOMIC DNA]</scope>
    <source>
        <strain evidence="2 3">NRS-1</strain>
    </source>
</reference>
<dbReference type="RefSeq" id="WP_069796540.1">
    <property type="nucleotide sequence ID" value="NZ_CP034157.1"/>
</dbReference>
<dbReference type="STRING" id="237258.SAMN04489756_102140"/>
<evidence type="ECO:0000313" key="2">
    <source>
        <dbReference type="EMBL" id="OEL12325.1"/>
    </source>
</evidence>